<dbReference type="PANTHER" id="PTHR44757">
    <property type="entry name" value="DIGUANYLATE CYCLASE DGCP"/>
    <property type="match status" value="1"/>
</dbReference>
<protein>
    <submittedName>
        <fullName evidence="5">EAL domain-containing protein</fullName>
    </submittedName>
</protein>
<dbReference type="AlphaFoldDB" id="A0A6N9TK14"/>
<proteinExistence type="predicted"/>
<gene>
    <name evidence="5" type="ORF">GTQ48_10150</name>
</gene>
<feature type="transmembrane region" description="Helical" evidence="1">
    <location>
        <begin position="226"/>
        <end position="246"/>
    </location>
</feature>
<accession>A0A6N9TK14</accession>
<dbReference type="Gene3D" id="3.20.20.450">
    <property type="entry name" value="EAL domain"/>
    <property type="match status" value="1"/>
</dbReference>
<dbReference type="InterPro" id="IPR000160">
    <property type="entry name" value="GGDEF_dom"/>
</dbReference>
<dbReference type="Proteomes" id="UP000471381">
    <property type="component" value="Unassembled WGS sequence"/>
</dbReference>
<evidence type="ECO:0000259" key="2">
    <source>
        <dbReference type="PROSITE" id="PS50113"/>
    </source>
</evidence>
<evidence type="ECO:0000256" key="1">
    <source>
        <dbReference type="SAM" id="Phobius"/>
    </source>
</evidence>
<dbReference type="InterPro" id="IPR001633">
    <property type="entry name" value="EAL_dom"/>
</dbReference>
<dbReference type="Gene3D" id="3.30.70.270">
    <property type="match status" value="1"/>
</dbReference>
<dbReference type="SUPFAM" id="SSF141868">
    <property type="entry name" value="EAL domain-like"/>
    <property type="match status" value="1"/>
</dbReference>
<dbReference type="InterPro" id="IPR035965">
    <property type="entry name" value="PAS-like_dom_sf"/>
</dbReference>
<feature type="domain" description="PAC" evidence="2">
    <location>
        <begin position="486"/>
        <end position="536"/>
    </location>
</feature>
<feature type="domain" description="GGDEF" evidence="4">
    <location>
        <begin position="566"/>
        <end position="699"/>
    </location>
</feature>
<dbReference type="PANTHER" id="PTHR44757:SF2">
    <property type="entry name" value="BIOFILM ARCHITECTURE MAINTENANCE PROTEIN MBAA"/>
    <property type="match status" value="1"/>
</dbReference>
<organism evidence="5 6">
    <name type="scientific">Alteromonas genovensis</name>
    <dbReference type="NCBI Taxonomy" id="471225"/>
    <lineage>
        <taxon>Bacteria</taxon>
        <taxon>Pseudomonadati</taxon>
        <taxon>Pseudomonadota</taxon>
        <taxon>Gammaproteobacteria</taxon>
        <taxon>Alteromonadales</taxon>
        <taxon>Alteromonadaceae</taxon>
        <taxon>Alteromonas/Salinimonas group</taxon>
        <taxon>Alteromonas</taxon>
    </lineage>
</organism>
<keyword evidence="1" id="KW-0472">Membrane</keyword>
<dbReference type="NCBIfam" id="TIGR00254">
    <property type="entry name" value="GGDEF"/>
    <property type="match status" value="1"/>
</dbReference>
<dbReference type="SUPFAM" id="SSF55073">
    <property type="entry name" value="Nucleotide cyclase"/>
    <property type="match status" value="1"/>
</dbReference>
<feature type="domain" description="EAL" evidence="3">
    <location>
        <begin position="710"/>
        <end position="960"/>
    </location>
</feature>
<dbReference type="PROSITE" id="PS50883">
    <property type="entry name" value="EAL"/>
    <property type="match status" value="1"/>
</dbReference>
<dbReference type="NCBIfam" id="TIGR00229">
    <property type="entry name" value="sensory_box"/>
    <property type="match status" value="1"/>
</dbReference>
<reference evidence="5 6" key="1">
    <citation type="submission" date="2020-01" db="EMBL/GenBank/DDBJ databases">
        <title>Genomes of bacteria type strains.</title>
        <authorList>
            <person name="Chen J."/>
            <person name="Zhu S."/>
            <person name="Yang J."/>
        </authorList>
    </citation>
    <scope>NUCLEOTIDE SEQUENCE [LARGE SCALE GENOMIC DNA]</scope>
    <source>
        <strain evidence="5 6">LMG 24078</strain>
    </source>
</reference>
<evidence type="ECO:0000313" key="5">
    <source>
        <dbReference type="EMBL" id="NDW15879.1"/>
    </source>
</evidence>
<evidence type="ECO:0000313" key="6">
    <source>
        <dbReference type="Proteomes" id="UP000471381"/>
    </source>
</evidence>
<feature type="transmembrane region" description="Helical" evidence="1">
    <location>
        <begin position="346"/>
        <end position="366"/>
    </location>
</feature>
<dbReference type="InterPro" id="IPR000700">
    <property type="entry name" value="PAS-assoc_C"/>
</dbReference>
<dbReference type="CDD" id="cd00130">
    <property type="entry name" value="PAS"/>
    <property type="match status" value="1"/>
</dbReference>
<dbReference type="InterPro" id="IPR029787">
    <property type="entry name" value="Nucleotide_cyclase"/>
</dbReference>
<dbReference type="CDD" id="cd01948">
    <property type="entry name" value="EAL"/>
    <property type="match status" value="1"/>
</dbReference>
<dbReference type="SMART" id="SM00052">
    <property type="entry name" value="EAL"/>
    <property type="match status" value="1"/>
</dbReference>
<dbReference type="PROSITE" id="PS50113">
    <property type="entry name" value="PAC"/>
    <property type="match status" value="1"/>
</dbReference>
<dbReference type="SMART" id="SM00267">
    <property type="entry name" value="GGDEF"/>
    <property type="match status" value="1"/>
</dbReference>
<comment type="caution">
    <text evidence="5">The sequence shown here is derived from an EMBL/GenBank/DDBJ whole genome shotgun (WGS) entry which is preliminary data.</text>
</comment>
<feature type="transmembrane region" description="Helical" evidence="1">
    <location>
        <begin position="288"/>
        <end position="306"/>
    </location>
</feature>
<feature type="transmembrane region" description="Helical" evidence="1">
    <location>
        <begin position="312"/>
        <end position="334"/>
    </location>
</feature>
<dbReference type="CDD" id="cd01949">
    <property type="entry name" value="GGDEF"/>
    <property type="match status" value="1"/>
</dbReference>
<dbReference type="InterPro" id="IPR000014">
    <property type="entry name" value="PAS"/>
</dbReference>
<keyword evidence="6" id="KW-1185">Reference proteome</keyword>
<dbReference type="PROSITE" id="PS50887">
    <property type="entry name" value="GGDEF"/>
    <property type="match status" value="1"/>
</dbReference>
<keyword evidence="1" id="KW-0812">Transmembrane</keyword>
<dbReference type="Gene3D" id="3.30.450.20">
    <property type="entry name" value="PAS domain"/>
    <property type="match status" value="1"/>
</dbReference>
<sequence>MSTLKQSQNHSALLYVLALTGLLLVSFSAIAKNDEANNATNSTTNNIRIDESFKHILVNHHSSITYAPDSATYFDVLEGASAFSGQQITSTNSRQWLSTDIQHSGFSPVSLVVNVDRLNIDDLQLYLLNNNERIIKTYRYQAGKGDLSLPQPVPSIRLSFTLQPYQNVRLLIGIKDAGLSNIPVTLWERDALEQYDTNMLVALGAVLGVFALIITYFLLSYFNQRIAIRFWLTMSSLAMLTLFFIFQSGLGVWPSLTNTTEAAFIIASTLLLLCFAKVTHHLFPRVPAFLKGLNFAIPFVCLYCFFIEPTVAIVVLLSTIAIMGVSQVALALTFKENRQTSRLFSIGWLSFFVLFAISIQGLYHLMVYTFSVYLVMLFFTAFGLLCLGMAAATKERFYNKKQLVKKEEIITNLNHFYHLFRNSAEGHYTSTWDGNLVSVNPAMYKLFGYTDEDDMLETGAKTSVFYANADDRQLLLGELSQTGHLTGKEIRAKRKNGEEFWISLSCRLQENGDGPYIFGSIIDITEKKQSDLNLRYLATHDSLTGTYNRRQFESEFKSKVASVSRPPVCLLYLDLDRFKVVNDTCGHKAGDVLIKDIARLIENTLLKNALLARLGGDEFGIIYSDYDEKRVFENAEKILNAVQDYRFMWNNRIFNLGVSIGMVVCDENTTSAGQYLSMADAACYFAKDQGRNQIHRYNSNEESTQRYQRELDWVSTINNALEENRFELYYQPLRPLSQANEGYYYEVLLRLRESDGNIVEPANFLPTAERFEMNVNVDKWVVTNTFKWLSENPEHLSNLKRCSINLNCHSLADRDFTLFILNAFETFGIAYNKICFEVIESVAIIKMDDTLAFMQTFKNLGCTFSLDDFGSGFSSYNYLKSLPVDQVKIDGMFIKDMLNDSVDTAMVASIKDVAKAMGMQTVAEFVENEATMTQLGNMGIDFAQGYGVAVPAPLVDFIPL</sequence>
<evidence type="ECO:0000259" key="3">
    <source>
        <dbReference type="PROSITE" id="PS50883"/>
    </source>
</evidence>
<feature type="transmembrane region" description="Helical" evidence="1">
    <location>
        <begin position="12"/>
        <end position="31"/>
    </location>
</feature>
<dbReference type="EMBL" id="JAAAWO010000006">
    <property type="protein sequence ID" value="NDW15879.1"/>
    <property type="molecule type" value="Genomic_DNA"/>
</dbReference>
<dbReference type="InterPro" id="IPR011622">
    <property type="entry name" value="7TMR_DISM_rcpt_extracell_dom2"/>
</dbReference>
<evidence type="ECO:0000259" key="4">
    <source>
        <dbReference type="PROSITE" id="PS50887"/>
    </source>
</evidence>
<dbReference type="Pfam" id="PF00563">
    <property type="entry name" value="EAL"/>
    <property type="match status" value="1"/>
</dbReference>
<dbReference type="InterPro" id="IPR052155">
    <property type="entry name" value="Biofilm_reg_signaling"/>
</dbReference>
<dbReference type="InterPro" id="IPR035919">
    <property type="entry name" value="EAL_sf"/>
</dbReference>
<keyword evidence="1" id="KW-1133">Transmembrane helix</keyword>
<feature type="transmembrane region" description="Helical" evidence="1">
    <location>
        <begin position="372"/>
        <end position="392"/>
    </location>
</feature>
<name>A0A6N9TK14_9ALTE</name>
<dbReference type="Pfam" id="PF07696">
    <property type="entry name" value="7TMR-DISMED2"/>
    <property type="match status" value="1"/>
</dbReference>
<feature type="transmembrane region" description="Helical" evidence="1">
    <location>
        <begin position="199"/>
        <end position="219"/>
    </location>
</feature>
<dbReference type="InterPro" id="IPR043128">
    <property type="entry name" value="Rev_trsase/Diguanyl_cyclase"/>
</dbReference>
<dbReference type="Pfam" id="PF13426">
    <property type="entry name" value="PAS_9"/>
    <property type="match status" value="1"/>
</dbReference>
<dbReference type="Pfam" id="PF00990">
    <property type="entry name" value="GGDEF"/>
    <property type="match status" value="1"/>
</dbReference>
<dbReference type="SUPFAM" id="SSF55785">
    <property type="entry name" value="PYP-like sensor domain (PAS domain)"/>
    <property type="match status" value="1"/>
</dbReference>